<accession>A0ACC1HE80</accession>
<proteinExistence type="predicted"/>
<organism evidence="1 2">
    <name type="scientific">Spiromyces aspiralis</name>
    <dbReference type="NCBI Taxonomy" id="68401"/>
    <lineage>
        <taxon>Eukaryota</taxon>
        <taxon>Fungi</taxon>
        <taxon>Fungi incertae sedis</taxon>
        <taxon>Zoopagomycota</taxon>
        <taxon>Kickxellomycotina</taxon>
        <taxon>Kickxellomycetes</taxon>
        <taxon>Kickxellales</taxon>
        <taxon>Kickxellaceae</taxon>
        <taxon>Spiromyces</taxon>
    </lineage>
</organism>
<comment type="caution">
    <text evidence="1">The sequence shown here is derived from an EMBL/GenBank/DDBJ whole genome shotgun (WGS) entry which is preliminary data.</text>
</comment>
<dbReference type="Proteomes" id="UP001145114">
    <property type="component" value="Unassembled WGS sequence"/>
</dbReference>
<keyword evidence="2" id="KW-1185">Reference proteome</keyword>
<dbReference type="EMBL" id="JAMZIH010005925">
    <property type="protein sequence ID" value="KAJ1674492.1"/>
    <property type="molecule type" value="Genomic_DNA"/>
</dbReference>
<name>A0ACC1HE80_9FUNG</name>
<reference evidence="1" key="1">
    <citation type="submission" date="2022-06" db="EMBL/GenBank/DDBJ databases">
        <title>Phylogenomic reconstructions and comparative analyses of Kickxellomycotina fungi.</title>
        <authorList>
            <person name="Reynolds N.K."/>
            <person name="Stajich J.E."/>
            <person name="Barry K."/>
            <person name="Grigoriev I.V."/>
            <person name="Crous P."/>
            <person name="Smith M.E."/>
        </authorList>
    </citation>
    <scope>NUCLEOTIDE SEQUENCE</scope>
    <source>
        <strain evidence="1">RSA 2271</strain>
    </source>
</reference>
<gene>
    <name evidence="1" type="primary">RPF1_1</name>
    <name evidence="1" type="ORF">EV182_003171</name>
</gene>
<feature type="non-terminal residue" evidence="1">
    <location>
        <position position="88"/>
    </location>
</feature>
<protein>
    <submittedName>
        <fullName evidence="1">Ribosome production factor 1</fullName>
    </submittedName>
</protein>
<sequence>MPNPKPKKSKISAIEPSSIKNKARREEVYRAQRAAKAKTKHERRRELKKIEEENPEKKEERLKKNIVKTQENMREFDETVVNMEDDEA</sequence>
<evidence type="ECO:0000313" key="1">
    <source>
        <dbReference type="EMBL" id="KAJ1674492.1"/>
    </source>
</evidence>
<evidence type="ECO:0000313" key="2">
    <source>
        <dbReference type="Proteomes" id="UP001145114"/>
    </source>
</evidence>